<proteinExistence type="inferred from homology"/>
<evidence type="ECO:0000256" key="2">
    <source>
        <dbReference type="ARBA" id="ARBA00022942"/>
    </source>
</evidence>
<dbReference type="InterPro" id="IPR022296">
    <property type="entry name" value="Proteasome_asu_bac"/>
</dbReference>
<reference evidence="6 7" key="1">
    <citation type="submission" date="2023-11" db="EMBL/GenBank/DDBJ databases">
        <title>Novel species in genus Nocardioides.</title>
        <authorList>
            <person name="Zhou H."/>
        </authorList>
    </citation>
    <scope>NUCLEOTIDE SEQUENCE [LARGE SCALE GENOMIC DNA]</scope>
    <source>
        <strain evidence="6 7">S-58</strain>
    </source>
</reference>
<dbReference type="PROSITE" id="PS51475">
    <property type="entry name" value="PROTEASOME_ALPHA_2"/>
    <property type="match status" value="1"/>
</dbReference>
<feature type="compositionally biased region" description="Pro residues" evidence="5">
    <location>
        <begin position="314"/>
        <end position="329"/>
    </location>
</feature>
<sequence length="329" mass="34964">MSMPFYVSPEQLMKDRADFARKGIARGRSVVAVQYADGILFVSENPSQALHKVSEIYDRIAFAAVGRYNEFENLRIAGVRLADMRGYAYDRRDVTGRGLANAYAQTLGTIFSSGGEKPYEVEIFVAEIGDAAEDDQLYRLTYDGQVADEHGYAVMGGAADVVASHLAEHYVAGASLDDAIRVAVAALGHTESEDRVIPADDLEVAVLDRTRTRPRKFVRLRATRLAEVLQGRGAERVAPETAEDALAGSGPRQSGQDDPADPTDQVSGATPPLEDPVTGEPATPPVAPPVAPPVSPPTRPADHAPVDPAAPGDAQPPAPQPPAPEPGQP</sequence>
<feature type="compositionally biased region" description="Pro residues" evidence="5">
    <location>
        <begin position="282"/>
        <end position="299"/>
    </location>
</feature>
<keyword evidence="6" id="KW-0378">Hydrolase</keyword>
<feature type="region of interest" description="Disordered" evidence="5">
    <location>
        <begin position="232"/>
        <end position="329"/>
    </location>
</feature>
<dbReference type="InterPro" id="IPR050115">
    <property type="entry name" value="Proteasome_alpha"/>
</dbReference>
<dbReference type="Pfam" id="PF00227">
    <property type="entry name" value="Proteasome"/>
    <property type="match status" value="1"/>
</dbReference>
<evidence type="ECO:0000313" key="6">
    <source>
        <dbReference type="EMBL" id="MDZ5662064.1"/>
    </source>
</evidence>
<dbReference type="InterPro" id="IPR001353">
    <property type="entry name" value="Proteasome_sua/b"/>
</dbReference>
<dbReference type="Proteomes" id="UP001291999">
    <property type="component" value="Unassembled WGS sequence"/>
</dbReference>
<keyword evidence="1 3" id="KW-0963">Cytoplasm</keyword>
<comment type="caution">
    <text evidence="6">The sequence shown here is derived from an EMBL/GenBank/DDBJ whole genome shotgun (WGS) entry which is preliminary data.</text>
</comment>
<gene>
    <name evidence="3 6" type="primary">prcA</name>
    <name evidence="6" type="ORF">SFC79_09850</name>
</gene>
<dbReference type="CDD" id="cd01906">
    <property type="entry name" value="proteasome_protease_HslV"/>
    <property type="match status" value="1"/>
</dbReference>
<comment type="function">
    <text evidence="3">Component of the proteasome core, a large protease complex with broad specificity involved in protein degradation.</text>
</comment>
<keyword evidence="7" id="KW-1185">Reference proteome</keyword>
<evidence type="ECO:0000256" key="5">
    <source>
        <dbReference type="SAM" id="MobiDB-lite"/>
    </source>
</evidence>
<accession>A0ABU5KC97</accession>
<dbReference type="NCBIfam" id="TIGR03691">
    <property type="entry name" value="20S_bact_alpha"/>
    <property type="match status" value="1"/>
</dbReference>
<organism evidence="6 7">
    <name type="scientific">Nocardioides renjunii</name>
    <dbReference type="NCBI Taxonomy" id="3095075"/>
    <lineage>
        <taxon>Bacteria</taxon>
        <taxon>Bacillati</taxon>
        <taxon>Actinomycetota</taxon>
        <taxon>Actinomycetes</taxon>
        <taxon>Propionibacteriales</taxon>
        <taxon>Nocardioidaceae</taxon>
        <taxon>Nocardioides</taxon>
    </lineage>
</organism>
<keyword evidence="2 3" id="KW-0647">Proteasome</keyword>
<evidence type="ECO:0000256" key="1">
    <source>
        <dbReference type="ARBA" id="ARBA00022490"/>
    </source>
</evidence>
<comment type="pathway">
    <text evidence="3">Protein degradation; proteasomal Pup-dependent pathway.</text>
</comment>
<dbReference type="Gene3D" id="3.60.20.10">
    <property type="entry name" value="Glutamine Phosphoribosylpyrophosphate, subunit 1, domain 1"/>
    <property type="match status" value="1"/>
</dbReference>
<dbReference type="InterPro" id="IPR023332">
    <property type="entry name" value="Proteasome_alpha-type"/>
</dbReference>
<dbReference type="EMBL" id="JAXQPW010000002">
    <property type="protein sequence ID" value="MDZ5662064.1"/>
    <property type="molecule type" value="Genomic_DNA"/>
</dbReference>
<dbReference type="PANTHER" id="PTHR11599">
    <property type="entry name" value="PROTEASOME SUBUNIT ALPHA/BETA"/>
    <property type="match status" value="1"/>
</dbReference>
<dbReference type="InterPro" id="IPR029055">
    <property type="entry name" value="Ntn_hydrolases_N"/>
</dbReference>
<comment type="subcellular location">
    <subcellularLocation>
        <location evidence="3">Cytoplasm</location>
    </subcellularLocation>
</comment>
<evidence type="ECO:0000256" key="3">
    <source>
        <dbReference type="HAMAP-Rule" id="MF_00289"/>
    </source>
</evidence>
<dbReference type="HAMAP" id="MF_00289_B">
    <property type="entry name" value="Proteasome_A_B"/>
    <property type="match status" value="1"/>
</dbReference>
<comment type="similarity">
    <text evidence="3 4">Belongs to the peptidase T1A family.</text>
</comment>
<dbReference type="GO" id="GO:0016787">
    <property type="term" value="F:hydrolase activity"/>
    <property type="evidence" value="ECO:0007669"/>
    <property type="project" value="UniProtKB-KW"/>
</dbReference>
<evidence type="ECO:0000313" key="7">
    <source>
        <dbReference type="Proteomes" id="UP001291999"/>
    </source>
</evidence>
<comment type="activity regulation">
    <text evidence="3">The formation of the proteasomal ATPase ARC-20S proteasome complex, likely via the docking of the C-termini of ARC into the intersubunit pockets in the alpha-rings, may trigger opening of the gate for substrate entry. Interconversion between the open-gate and close-gate conformations leads to a dynamic regulation of the 20S proteasome proteolysis activity.</text>
</comment>
<evidence type="ECO:0000256" key="4">
    <source>
        <dbReference type="PROSITE-ProRule" id="PRU00808"/>
    </source>
</evidence>
<comment type="subunit">
    <text evidence="3">The 20S proteasome core is composed of 14 alpha and 14 beta subunits that assemble into four stacked heptameric rings, resulting in a barrel-shaped structure. The two inner rings, each composed of seven catalytic beta subunits, are sandwiched by two outer rings, each composed of seven alpha subunits. The catalytic chamber with the active sites is on the inside of the barrel. Has a gated structure, the ends of the cylinder being occluded by the N-termini of the alpha-subunits. Is capped by the proteasome-associated ATPase, ARC.</text>
</comment>
<dbReference type="GO" id="GO:0000502">
    <property type="term" value="C:proteasome complex"/>
    <property type="evidence" value="ECO:0007669"/>
    <property type="project" value="UniProtKB-KW"/>
</dbReference>
<dbReference type="SUPFAM" id="SSF56235">
    <property type="entry name" value="N-terminal nucleophile aminohydrolases (Ntn hydrolases)"/>
    <property type="match status" value="1"/>
</dbReference>
<dbReference type="RefSeq" id="WP_322424208.1">
    <property type="nucleotide sequence ID" value="NZ_JAXQPW010000002.1"/>
</dbReference>
<name>A0ABU5KC97_9ACTN</name>
<protein>
    <recommendedName>
        <fullName evidence="3">Proteasome subunit alpha</fullName>
    </recommendedName>
    <alternativeName>
        <fullName evidence="3">20S proteasome alpha subunit</fullName>
    </alternativeName>
    <alternativeName>
        <fullName evidence="3">Proteasome core protein PrcA</fullName>
    </alternativeName>
</protein>